<accession>A0A8X7T1C1</accession>
<evidence type="ECO:0000313" key="3">
    <source>
        <dbReference type="Proteomes" id="UP000078113"/>
    </source>
</evidence>
<sequence length="169" mass="18288">SQGYPPVRKDQCPRSLKDGKGTVPQDLHDNRDGRVGVVGAASRPATIRDGWAGASRQKTTDFVRRRRARAARRSDGKTDNTAGKGISATRRSGRATGRLGRQDAGHGTTRSTARTDWVGNGCQGTVPFPQLERQDGGRLGQDEHGAGHISQPVRRDEDLGRPQRTTIDV</sequence>
<feature type="region of interest" description="Disordered" evidence="1">
    <location>
        <begin position="1"/>
        <end position="169"/>
    </location>
</feature>
<feature type="non-terminal residue" evidence="2">
    <location>
        <position position="169"/>
    </location>
</feature>
<feature type="non-terminal residue" evidence="2">
    <location>
        <position position="1"/>
    </location>
</feature>
<feature type="compositionally biased region" description="Basic and acidic residues" evidence="1">
    <location>
        <begin position="7"/>
        <end position="34"/>
    </location>
</feature>
<evidence type="ECO:0000256" key="1">
    <source>
        <dbReference type="SAM" id="MobiDB-lite"/>
    </source>
</evidence>
<proteinExistence type="predicted"/>
<reference evidence="2" key="2">
    <citation type="journal article" date="2019" name="IMA Fungus">
        <title>Genome sequencing and comparison of five Tilletia species to identify candidate genes for the detection of regulated species infecting wheat.</title>
        <authorList>
            <person name="Nguyen H.D.T."/>
            <person name="Sultana T."/>
            <person name="Kesanakurti P."/>
            <person name="Hambleton S."/>
        </authorList>
    </citation>
    <scope>NUCLEOTIDE SEQUENCE</scope>
    <source>
        <strain evidence="2">DAOMC 236422</strain>
    </source>
</reference>
<organism evidence="2 3">
    <name type="scientific">Tilletia walkeri</name>
    <dbReference type="NCBI Taxonomy" id="117179"/>
    <lineage>
        <taxon>Eukaryota</taxon>
        <taxon>Fungi</taxon>
        <taxon>Dikarya</taxon>
        <taxon>Basidiomycota</taxon>
        <taxon>Ustilaginomycotina</taxon>
        <taxon>Exobasidiomycetes</taxon>
        <taxon>Tilletiales</taxon>
        <taxon>Tilletiaceae</taxon>
        <taxon>Tilletia</taxon>
    </lineage>
</organism>
<reference evidence="2" key="1">
    <citation type="submission" date="2016-04" db="EMBL/GenBank/DDBJ databases">
        <authorList>
            <person name="Nguyen H.D."/>
            <person name="Samba Siva P."/>
            <person name="Cullis J."/>
            <person name="Levesque C.A."/>
            <person name="Hambleton S."/>
        </authorList>
    </citation>
    <scope>NUCLEOTIDE SEQUENCE</scope>
    <source>
        <strain evidence="2">DAOMC 236422</strain>
    </source>
</reference>
<name>A0A8X7T1C1_9BASI</name>
<keyword evidence="3" id="KW-1185">Reference proteome</keyword>
<dbReference type="EMBL" id="LWDG02001131">
    <property type="protein sequence ID" value="KAE8260581.1"/>
    <property type="molecule type" value="Genomic_DNA"/>
</dbReference>
<dbReference type="AlphaFoldDB" id="A0A8X7T1C1"/>
<comment type="caution">
    <text evidence="2">The sequence shown here is derived from an EMBL/GenBank/DDBJ whole genome shotgun (WGS) entry which is preliminary data.</text>
</comment>
<feature type="compositionally biased region" description="Basic and acidic residues" evidence="1">
    <location>
        <begin position="132"/>
        <end position="146"/>
    </location>
</feature>
<evidence type="ECO:0000313" key="2">
    <source>
        <dbReference type="EMBL" id="KAE8260581.1"/>
    </source>
</evidence>
<dbReference type="Proteomes" id="UP000078113">
    <property type="component" value="Unassembled WGS sequence"/>
</dbReference>
<protein>
    <submittedName>
        <fullName evidence="2">Uncharacterized protein</fullName>
    </submittedName>
</protein>
<gene>
    <name evidence="2" type="ORF">A4X09_0g7754</name>
</gene>